<dbReference type="Proteomes" id="UP000518752">
    <property type="component" value="Unassembled WGS sequence"/>
</dbReference>
<evidence type="ECO:0000313" key="1">
    <source>
        <dbReference type="EMBL" id="KAF5344702.1"/>
    </source>
</evidence>
<protein>
    <submittedName>
        <fullName evidence="1">Uncharacterized protein</fullName>
    </submittedName>
</protein>
<organism evidence="1 2">
    <name type="scientific">Collybiopsis confluens</name>
    <dbReference type="NCBI Taxonomy" id="2823264"/>
    <lineage>
        <taxon>Eukaryota</taxon>
        <taxon>Fungi</taxon>
        <taxon>Dikarya</taxon>
        <taxon>Basidiomycota</taxon>
        <taxon>Agaricomycotina</taxon>
        <taxon>Agaricomycetes</taxon>
        <taxon>Agaricomycetidae</taxon>
        <taxon>Agaricales</taxon>
        <taxon>Marasmiineae</taxon>
        <taxon>Omphalotaceae</taxon>
        <taxon>Collybiopsis</taxon>
    </lineage>
</organism>
<proteinExistence type="predicted"/>
<name>A0A8H5CMT4_9AGAR</name>
<reference evidence="1 2" key="1">
    <citation type="journal article" date="2020" name="ISME J.">
        <title>Uncovering the hidden diversity of litter-decomposition mechanisms in mushroom-forming fungi.</title>
        <authorList>
            <person name="Floudas D."/>
            <person name="Bentzer J."/>
            <person name="Ahren D."/>
            <person name="Johansson T."/>
            <person name="Persson P."/>
            <person name="Tunlid A."/>
        </authorList>
    </citation>
    <scope>NUCLEOTIDE SEQUENCE [LARGE SCALE GENOMIC DNA]</scope>
    <source>
        <strain evidence="1 2">CBS 406.79</strain>
    </source>
</reference>
<gene>
    <name evidence="1" type="ORF">D9757_013896</name>
</gene>
<comment type="caution">
    <text evidence="1">The sequence shown here is derived from an EMBL/GenBank/DDBJ whole genome shotgun (WGS) entry which is preliminary data.</text>
</comment>
<dbReference type="AlphaFoldDB" id="A0A8H5CMT4"/>
<sequence>MPRAIYPPVVNIATESNSEGAAQKAMSLAKGADVLAIQSIEPVPGCGYSPECSPLLSDGDERYYLKDSGMCRVTLVPVMFNHPSSFCFLLPRKMKTVYSHLGYEGSGLLQTTTSPYQPWSTYGSIPVWN</sequence>
<dbReference type="EMBL" id="JAACJN010000395">
    <property type="protein sequence ID" value="KAF5344702.1"/>
    <property type="molecule type" value="Genomic_DNA"/>
</dbReference>
<evidence type="ECO:0000313" key="2">
    <source>
        <dbReference type="Proteomes" id="UP000518752"/>
    </source>
</evidence>
<accession>A0A8H5CMT4</accession>
<keyword evidence="2" id="KW-1185">Reference proteome</keyword>